<evidence type="ECO:0000313" key="2">
    <source>
        <dbReference type="EMBL" id="UZW64536.1"/>
    </source>
</evidence>
<feature type="transmembrane region" description="Helical" evidence="1">
    <location>
        <begin position="113"/>
        <end position="133"/>
    </location>
</feature>
<accession>A0AAX3F0T1</accession>
<dbReference type="Pfam" id="PF14808">
    <property type="entry name" value="TMEM164"/>
    <property type="match status" value="1"/>
</dbReference>
<feature type="transmembrane region" description="Helical" evidence="1">
    <location>
        <begin position="140"/>
        <end position="158"/>
    </location>
</feature>
<sequence>MVNFSFPLSKVEDLSNYKPGFFSWSGTKAYWDSNLPAFIKNGNFFFIFAIVVLFLLFVGMWVLKRQIIAKYKLSLQNNSNFYKYFHMTLGITILLWMIGRSLIIYFVMGYPRYWETIPVHFCRLMGIMLGVLLITNKLKYIKYVAPLAVLGTLMALLSPDLTMEVYFDKNVSQSDLDALSAQKIFLSGRDQYINFKVEEVFKLRWGIFNFIFWDYFFFHTFLLAAFVTINFLNPGKLGLKEISKTLLVCFMFVGAMASINHLLDNSPAVSINWKSNYWYLGTNEINNLSTLVPPFTEFPFSIFTFVLVGVVYLLFVSFMLALQDKVYINVFAKGKQVKFKIIESENYLYWKSSFKLAFSSLLKTMKKLFRKA</sequence>
<feature type="transmembrane region" description="Helical" evidence="1">
    <location>
        <begin position="210"/>
        <end position="233"/>
    </location>
</feature>
<reference evidence="2" key="1">
    <citation type="submission" date="2022-10" db="EMBL/GenBank/DDBJ databases">
        <authorList>
            <person name="Wei X."/>
        </authorList>
    </citation>
    <scope>NUCLEOTIDE SEQUENCE</scope>
    <source>
        <strain evidence="2">SD2</strain>
    </source>
</reference>
<dbReference type="RefSeq" id="WP_020002843.1">
    <property type="nucleotide sequence ID" value="NZ_CP034544.1"/>
</dbReference>
<protein>
    <submittedName>
        <fullName evidence="2">YwaF family protein</fullName>
    </submittedName>
</protein>
<evidence type="ECO:0000256" key="1">
    <source>
        <dbReference type="SAM" id="Phobius"/>
    </source>
</evidence>
<feature type="transmembrane region" description="Helical" evidence="1">
    <location>
        <begin position="44"/>
        <end position="63"/>
    </location>
</feature>
<feature type="transmembrane region" description="Helical" evidence="1">
    <location>
        <begin position="298"/>
        <end position="322"/>
    </location>
</feature>
<evidence type="ECO:0000313" key="3">
    <source>
        <dbReference type="Proteomes" id="UP001164481"/>
    </source>
</evidence>
<reference evidence="2" key="2">
    <citation type="submission" date="2022-11" db="EMBL/GenBank/DDBJ databases">
        <title>complete genomes of mycoplasma synoviae ZX313 strain and SD2 strain.</title>
        <authorList>
            <person name="Zhong Q."/>
        </authorList>
    </citation>
    <scope>NUCLEOTIDE SEQUENCE</scope>
    <source>
        <strain evidence="2">SD2</strain>
    </source>
</reference>
<feature type="transmembrane region" description="Helical" evidence="1">
    <location>
        <begin position="84"/>
        <end position="107"/>
    </location>
</feature>
<proteinExistence type="predicted"/>
<keyword evidence="1" id="KW-0812">Transmembrane</keyword>
<feature type="transmembrane region" description="Helical" evidence="1">
    <location>
        <begin position="245"/>
        <end position="263"/>
    </location>
</feature>
<gene>
    <name evidence="2" type="ORF">OIE46_00340</name>
</gene>
<dbReference type="Proteomes" id="UP001164481">
    <property type="component" value="Chromosome"/>
</dbReference>
<dbReference type="AlphaFoldDB" id="A0AAX3F0T1"/>
<dbReference type="GeneID" id="93529865"/>
<name>A0AAX3F0T1_MYCSY</name>
<organism evidence="2 3">
    <name type="scientific">Mycoplasmopsis synoviae</name>
    <name type="common">Mycoplasma synoviae</name>
    <dbReference type="NCBI Taxonomy" id="2109"/>
    <lineage>
        <taxon>Bacteria</taxon>
        <taxon>Bacillati</taxon>
        <taxon>Mycoplasmatota</taxon>
        <taxon>Mycoplasmoidales</taxon>
        <taxon>Metamycoplasmataceae</taxon>
        <taxon>Mycoplasmopsis</taxon>
    </lineage>
</organism>
<keyword evidence="1" id="KW-0472">Membrane</keyword>
<dbReference type="EMBL" id="CP107525">
    <property type="protein sequence ID" value="UZW64536.1"/>
    <property type="molecule type" value="Genomic_DNA"/>
</dbReference>
<keyword evidence="1" id="KW-1133">Transmembrane helix</keyword>